<gene>
    <name evidence="1" type="ORF">CAY53_00910</name>
</gene>
<organism evidence="1 2">
    <name type="scientific">Desulfobulbus oralis</name>
    <dbReference type="NCBI Taxonomy" id="1986146"/>
    <lineage>
        <taxon>Bacteria</taxon>
        <taxon>Pseudomonadati</taxon>
        <taxon>Thermodesulfobacteriota</taxon>
        <taxon>Desulfobulbia</taxon>
        <taxon>Desulfobulbales</taxon>
        <taxon>Desulfobulbaceae</taxon>
        <taxon>Desulfobulbus</taxon>
    </lineage>
</organism>
<proteinExistence type="predicted"/>
<evidence type="ECO:0000313" key="2">
    <source>
        <dbReference type="Proteomes" id="UP000239867"/>
    </source>
</evidence>
<dbReference type="KEGG" id="deo:CAY53_00910"/>
<protein>
    <submittedName>
        <fullName evidence="1">Uncharacterized protein</fullName>
    </submittedName>
</protein>
<sequence>MAITKNQIIACTGKNPVAITPAKQKVSFVRPIDHVRSVLAGHPVASLFTGSRFGFNIITCMRAIEKVQTSPAVYDIRAAIALNHVIVRLPRPRA</sequence>
<keyword evidence="2" id="KW-1185">Reference proteome</keyword>
<accession>A0A2L1GKP9</accession>
<dbReference type="Proteomes" id="UP000239867">
    <property type="component" value="Chromosome"/>
</dbReference>
<dbReference type="EMBL" id="CP021255">
    <property type="protein sequence ID" value="AVD70216.1"/>
    <property type="molecule type" value="Genomic_DNA"/>
</dbReference>
<dbReference type="AlphaFoldDB" id="A0A2L1GKP9"/>
<reference evidence="1 2" key="1">
    <citation type="journal article" date="2018" name="MBio">
        <title>Insights into the evolution of host association through the isolation and characterization of a novel human periodontal pathobiont, Desulfobulbus oralis.</title>
        <authorList>
            <person name="Cross K.L."/>
            <person name="Chirania P."/>
            <person name="Xiong W."/>
            <person name="Beall C.J."/>
            <person name="Elkins J.G."/>
            <person name="Giannone R.J."/>
            <person name="Griffen A.L."/>
            <person name="Guss A.M."/>
            <person name="Hettich R.L."/>
            <person name="Joshi S.S."/>
            <person name="Mokrzan E.M."/>
            <person name="Martin R.K."/>
            <person name="Zhulin I.B."/>
            <person name="Leys E.J."/>
            <person name="Podar M."/>
        </authorList>
    </citation>
    <scope>NUCLEOTIDE SEQUENCE [LARGE SCALE GENOMIC DNA]</scope>
    <source>
        <strain evidence="1 2">ORNL</strain>
    </source>
</reference>
<evidence type="ECO:0000313" key="1">
    <source>
        <dbReference type="EMBL" id="AVD70216.1"/>
    </source>
</evidence>
<name>A0A2L1GKP9_9BACT</name>